<organism evidence="1 2">
    <name type="scientific">Rhabditophanes sp. KR3021</name>
    <dbReference type="NCBI Taxonomy" id="114890"/>
    <lineage>
        <taxon>Eukaryota</taxon>
        <taxon>Metazoa</taxon>
        <taxon>Ecdysozoa</taxon>
        <taxon>Nematoda</taxon>
        <taxon>Chromadorea</taxon>
        <taxon>Rhabditida</taxon>
        <taxon>Tylenchina</taxon>
        <taxon>Panagrolaimomorpha</taxon>
        <taxon>Strongyloidoidea</taxon>
        <taxon>Alloionematidae</taxon>
        <taxon>Rhabditophanes</taxon>
    </lineage>
</organism>
<dbReference type="WBParaSite" id="RSKR_0000905700.1">
    <property type="protein sequence ID" value="RSKR_0000905700.1"/>
    <property type="gene ID" value="RSKR_0000905700"/>
</dbReference>
<dbReference type="Proteomes" id="UP000095286">
    <property type="component" value="Unplaced"/>
</dbReference>
<evidence type="ECO:0000313" key="2">
    <source>
        <dbReference type="WBParaSite" id="RSKR_0000905700.1"/>
    </source>
</evidence>
<accession>A0AC35U8W7</accession>
<name>A0AC35U8W7_9BILA</name>
<protein>
    <submittedName>
        <fullName evidence="2">60S ribosomal protein L17</fullName>
    </submittedName>
</protein>
<sequence length="181" mass="20455">MTKIHYCAQPENNTKSAKARGADLRVHFKNTHETARAIHKMPLKRAQVYLQNVQNKKEIIPFRKFSNGVGRKGQAKAFNHTQGRWPTKSCEFILQLLKNAESNAEGKGLDADRLIIEHIVVQRAAKMRRRTYRAHGRINPFMCSPCHVEVIVSETADVVAKPTEASEKSKKGSKKPKQISA</sequence>
<reference evidence="2" key="1">
    <citation type="submission" date="2016-11" db="UniProtKB">
        <authorList>
            <consortium name="WormBaseParasite"/>
        </authorList>
    </citation>
    <scope>IDENTIFICATION</scope>
    <source>
        <strain evidence="2">KR3021</strain>
    </source>
</reference>
<evidence type="ECO:0000313" key="1">
    <source>
        <dbReference type="Proteomes" id="UP000095286"/>
    </source>
</evidence>
<proteinExistence type="predicted"/>